<reference evidence="2" key="1">
    <citation type="journal article" date="2014" name="Front. Microbiol.">
        <title>High frequency of phylogenetically diverse reductive dehalogenase-homologous genes in deep subseafloor sedimentary metagenomes.</title>
        <authorList>
            <person name="Kawai M."/>
            <person name="Futagami T."/>
            <person name="Toyoda A."/>
            <person name="Takaki Y."/>
            <person name="Nishi S."/>
            <person name="Hori S."/>
            <person name="Arai W."/>
            <person name="Tsubouchi T."/>
            <person name="Morono Y."/>
            <person name="Uchiyama I."/>
            <person name="Ito T."/>
            <person name="Fujiyama A."/>
            <person name="Inagaki F."/>
            <person name="Takami H."/>
        </authorList>
    </citation>
    <scope>NUCLEOTIDE SEQUENCE</scope>
    <source>
        <strain evidence="2">Expedition CK06-06</strain>
    </source>
</reference>
<organism evidence="2">
    <name type="scientific">marine sediment metagenome</name>
    <dbReference type="NCBI Taxonomy" id="412755"/>
    <lineage>
        <taxon>unclassified sequences</taxon>
        <taxon>metagenomes</taxon>
        <taxon>ecological metagenomes</taxon>
    </lineage>
</organism>
<evidence type="ECO:0000259" key="1">
    <source>
        <dbReference type="Pfam" id="PF19572"/>
    </source>
</evidence>
<gene>
    <name evidence="2" type="ORF">S03H2_12698</name>
</gene>
<dbReference type="InterPro" id="IPR045741">
    <property type="entry name" value="PorV"/>
</dbReference>
<dbReference type="EMBL" id="BARU01006452">
    <property type="protein sequence ID" value="GAH47292.1"/>
    <property type="molecule type" value="Genomic_DNA"/>
</dbReference>
<dbReference type="Gene3D" id="2.40.160.60">
    <property type="entry name" value="Outer membrane protein transport protein (OMPP1/FadL/TodX)"/>
    <property type="match status" value="1"/>
</dbReference>
<feature type="domain" description="Type IX secretion system protein PorV" evidence="1">
    <location>
        <begin position="22"/>
        <end position="221"/>
    </location>
</feature>
<accession>X1FQM1</accession>
<evidence type="ECO:0000313" key="2">
    <source>
        <dbReference type="EMBL" id="GAH47292.1"/>
    </source>
</evidence>
<proteinExistence type="predicted"/>
<dbReference type="Pfam" id="PF19572">
    <property type="entry name" value="PorV"/>
    <property type="match status" value="1"/>
</dbReference>
<name>X1FQM1_9ZZZZ</name>
<comment type="caution">
    <text evidence="2">The sequence shown here is derived from an EMBL/GenBank/DDBJ whole genome shotgun (WGS) entry which is preliminary data.</text>
</comment>
<dbReference type="AlphaFoldDB" id="X1FQM1"/>
<dbReference type="SUPFAM" id="SSF56935">
    <property type="entry name" value="Porins"/>
    <property type="match status" value="1"/>
</dbReference>
<sequence length="303" mass="33082">MKIIRLLLTIVSLCLFIQTAYAQVGTTGLQFLQIGVGARACGMGEAFSSLSDDASGIYWNPAGLVLVEQKEFLFMHNEWLEGTRYEFLSGIIHLSKLGSFGVALTYFDYGEMEGRDEFGHHMVDFSAYDFALSLSYSRKIKDDFSAGITGKIIQSKIETESGTGFAGDIGVLYQGPFNGLQIGFVLQHFGTGLKYVDEVTKLPMTVRGGISYTLPLNMINLIPAVDVLKELDADYKTNIGLEANLMNRIALRGGYKVKSSQGGMTAGLGIVQKISFFQLKIDYAYGGYGDLGNSHRVSLGVAF</sequence>
<dbReference type="NCBIfam" id="NF033709">
    <property type="entry name" value="PorV_fam"/>
    <property type="match status" value="1"/>
</dbReference>
<protein>
    <recommendedName>
        <fullName evidence="1">Type IX secretion system protein PorV domain-containing protein</fullName>
    </recommendedName>
</protein>